<sequence>MFFILLFKILPLYITVLLGFIAGKFLKIDSPSVARLLFYIMGPIVVFSGISQITINSEILSLPFFTWFVCCIMSAVVYYTSSFIFRDSTRNILAFSSGSSSMGFFGLPVALAMFDNHTVSIYLFCYVGMLMFENSFGFYIAAQGAYTPKKCIIKLTTLPAAYAAIIALTVNYFKIPVPPFVSDVAINIRGAYVSLGMMLLGIAVANIKIFTIDWKFIFITLIIKYVFWPVLILGFIILDKLTLQLYNNDIYRALILLAIIPMSGTGIILATMLNNNPDKTAIMLLVNTTIGLFYVPLMISILLYE</sequence>
<feature type="transmembrane region" description="Helical" evidence="3">
    <location>
        <begin position="120"/>
        <end position="140"/>
    </location>
</feature>
<feature type="transmembrane region" description="Helical" evidence="3">
    <location>
        <begin position="216"/>
        <end position="238"/>
    </location>
</feature>
<keyword evidence="3" id="KW-0472">Membrane</keyword>
<evidence type="ECO:0000256" key="2">
    <source>
        <dbReference type="ARBA" id="ARBA00022448"/>
    </source>
</evidence>
<dbReference type="Gene3D" id="1.20.1530.20">
    <property type="match status" value="1"/>
</dbReference>
<dbReference type="AlphaFoldDB" id="A0A4Q6I6H9"/>
<dbReference type="OrthoDB" id="9810457at2"/>
<dbReference type="PANTHER" id="PTHR36838:SF1">
    <property type="entry name" value="SLR1864 PROTEIN"/>
    <property type="match status" value="1"/>
</dbReference>
<evidence type="ECO:0000256" key="3">
    <source>
        <dbReference type="SAM" id="Phobius"/>
    </source>
</evidence>
<name>A0A4Q6I6H9_9RICK</name>
<keyword evidence="3" id="KW-1133">Transmembrane helix</keyword>
<dbReference type="EMBL" id="QOHL01000007">
    <property type="protein sequence ID" value="RZB12793.1"/>
    <property type="molecule type" value="Genomic_DNA"/>
</dbReference>
<dbReference type="RefSeq" id="WP_045170917.1">
    <property type="nucleotide sequence ID" value="NZ_QOHL01000007.1"/>
</dbReference>
<dbReference type="Proteomes" id="UP000293377">
    <property type="component" value="Unassembled WGS sequence"/>
</dbReference>
<keyword evidence="2" id="KW-0813">Transport</keyword>
<feature type="transmembrane region" description="Helical" evidence="3">
    <location>
        <begin position="152"/>
        <end position="173"/>
    </location>
</feature>
<feature type="transmembrane region" description="Helical" evidence="3">
    <location>
        <begin position="282"/>
        <end position="304"/>
    </location>
</feature>
<dbReference type="STRING" id="1242993.ehr_00324"/>
<dbReference type="InterPro" id="IPR038770">
    <property type="entry name" value="Na+/solute_symporter_sf"/>
</dbReference>
<feature type="transmembrane region" description="Helical" evidence="3">
    <location>
        <begin position="59"/>
        <end position="80"/>
    </location>
</feature>
<evidence type="ECO:0000313" key="4">
    <source>
        <dbReference type="EMBL" id="RZB12793.1"/>
    </source>
</evidence>
<proteinExistence type="predicted"/>
<evidence type="ECO:0000313" key="5">
    <source>
        <dbReference type="Proteomes" id="UP000293377"/>
    </source>
</evidence>
<reference evidence="4 5" key="1">
    <citation type="submission" date="2018-06" db="EMBL/GenBank/DDBJ databases">
        <title>Complete Genome Sequence of Ehrlichia minasensis Isolated From Cattle.</title>
        <authorList>
            <person name="Aguiar D.M."/>
            <person name="Araujo J.P.A.Jr."/>
            <person name="Nakazato L."/>
            <person name="Bard E."/>
            <person name="Cabezas-Cruz A."/>
        </authorList>
    </citation>
    <scope>NUCLEOTIDE SEQUENCE [LARGE SCALE GENOMIC DNA]</scope>
    <source>
        <strain evidence="4 5">B11</strain>
    </source>
</reference>
<gene>
    <name evidence="4" type="ORF">DRF75_02085</name>
</gene>
<keyword evidence="3" id="KW-0812">Transmembrane</keyword>
<protein>
    <submittedName>
        <fullName evidence="4">Permease</fullName>
    </submittedName>
</protein>
<comment type="caution">
    <text evidence="4">The sequence shown here is derived from an EMBL/GenBank/DDBJ whole genome shotgun (WGS) entry which is preliminary data.</text>
</comment>
<keyword evidence="5" id="KW-1185">Reference proteome</keyword>
<feature type="transmembrane region" description="Helical" evidence="3">
    <location>
        <begin position="92"/>
        <end position="114"/>
    </location>
</feature>
<feature type="transmembrane region" description="Helical" evidence="3">
    <location>
        <begin position="185"/>
        <end position="204"/>
    </location>
</feature>
<organism evidence="4 5">
    <name type="scientific">Ehrlichia minasensis</name>
    <dbReference type="NCBI Taxonomy" id="1242993"/>
    <lineage>
        <taxon>Bacteria</taxon>
        <taxon>Pseudomonadati</taxon>
        <taxon>Pseudomonadota</taxon>
        <taxon>Alphaproteobacteria</taxon>
        <taxon>Rickettsiales</taxon>
        <taxon>Anaplasmataceae</taxon>
        <taxon>Ehrlichia</taxon>
    </lineage>
</organism>
<dbReference type="PANTHER" id="PTHR36838">
    <property type="entry name" value="AUXIN EFFLUX CARRIER FAMILY PROTEIN"/>
    <property type="match status" value="1"/>
</dbReference>
<comment type="subcellular location">
    <subcellularLocation>
        <location evidence="1">Endomembrane system</location>
        <topology evidence="1">Multi-pass membrane protein</topology>
    </subcellularLocation>
</comment>
<feature type="transmembrane region" description="Helical" evidence="3">
    <location>
        <begin position="33"/>
        <end position="53"/>
    </location>
</feature>
<evidence type="ECO:0000256" key="1">
    <source>
        <dbReference type="ARBA" id="ARBA00004127"/>
    </source>
</evidence>
<feature type="transmembrane region" description="Helical" evidence="3">
    <location>
        <begin position="6"/>
        <end position="26"/>
    </location>
</feature>
<dbReference type="GO" id="GO:0012505">
    <property type="term" value="C:endomembrane system"/>
    <property type="evidence" value="ECO:0007669"/>
    <property type="project" value="UniProtKB-SubCell"/>
</dbReference>
<accession>A0A4Q6I6H9</accession>
<feature type="transmembrane region" description="Helical" evidence="3">
    <location>
        <begin position="250"/>
        <end position="270"/>
    </location>
</feature>